<gene>
    <name evidence="2" type="ORF">SAMN05216418_3232</name>
</gene>
<dbReference type="SUPFAM" id="SSF63380">
    <property type="entry name" value="Riboflavin synthase domain-like"/>
    <property type="match status" value="1"/>
</dbReference>
<protein>
    <submittedName>
        <fullName evidence="2">NADPH-dependent ferric siderophore reductase, contains FAD-binding and SIP domains</fullName>
    </submittedName>
</protein>
<dbReference type="AlphaFoldDB" id="A0A1G6QB95"/>
<dbReference type="InterPro" id="IPR007037">
    <property type="entry name" value="SIP_rossman_dom"/>
</dbReference>
<accession>A0A1G6QB95</accession>
<organism evidence="2 3">
    <name type="scientific">Microbacterium enclense</name>
    <dbReference type="NCBI Taxonomy" id="993073"/>
    <lineage>
        <taxon>Bacteria</taxon>
        <taxon>Bacillati</taxon>
        <taxon>Actinomycetota</taxon>
        <taxon>Actinomycetes</taxon>
        <taxon>Micrococcales</taxon>
        <taxon>Microbacteriaceae</taxon>
        <taxon>Microbacterium</taxon>
    </lineage>
</organism>
<dbReference type="InterPro" id="IPR013113">
    <property type="entry name" value="SIP_FAD-bd"/>
</dbReference>
<dbReference type="EMBL" id="FMYG01000008">
    <property type="protein sequence ID" value="SDC89639.1"/>
    <property type="molecule type" value="Genomic_DNA"/>
</dbReference>
<dbReference type="InterPro" id="IPR039374">
    <property type="entry name" value="SIP_fam"/>
</dbReference>
<dbReference type="Pfam" id="PF04954">
    <property type="entry name" value="SIP"/>
    <property type="match status" value="1"/>
</dbReference>
<dbReference type="PROSITE" id="PS51384">
    <property type="entry name" value="FAD_FR"/>
    <property type="match status" value="1"/>
</dbReference>
<dbReference type="OrthoDB" id="3291337at2"/>
<dbReference type="PANTHER" id="PTHR30157:SF0">
    <property type="entry name" value="NADPH-DEPENDENT FERRIC-CHELATE REDUCTASE"/>
    <property type="match status" value="1"/>
</dbReference>
<evidence type="ECO:0000313" key="2">
    <source>
        <dbReference type="EMBL" id="SDC89639.1"/>
    </source>
</evidence>
<dbReference type="PANTHER" id="PTHR30157">
    <property type="entry name" value="FERRIC REDUCTASE, NADPH-DEPENDENT"/>
    <property type="match status" value="1"/>
</dbReference>
<dbReference type="Proteomes" id="UP000183203">
    <property type="component" value="Unassembled WGS sequence"/>
</dbReference>
<dbReference type="InterPro" id="IPR017938">
    <property type="entry name" value="Riboflavin_synthase-like_b-brl"/>
</dbReference>
<dbReference type="Pfam" id="PF08021">
    <property type="entry name" value="FAD_binding_9"/>
    <property type="match status" value="1"/>
</dbReference>
<evidence type="ECO:0000313" key="3">
    <source>
        <dbReference type="Proteomes" id="UP000183203"/>
    </source>
</evidence>
<dbReference type="InterPro" id="IPR017927">
    <property type="entry name" value="FAD-bd_FR_type"/>
</dbReference>
<feature type="domain" description="FAD-binding FR-type" evidence="1">
    <location>
        <begin position="16"/>
        <end position="153"/>
    </location>
</feature>
<dbReference type="GO" id="GO:0016491">
    <property type="term" value="F:oxidoreductase activity"/>
    <property type="evidence" value="ECO:0007669"/>
    <property type="project" value="InterPro"/>
</dbReference>
<name>A0A1G6QB95_9MICO</name>
<reference evidence="2 3" key="1">
    <citation type="submission" date="2016-09" db="EMBL/GenBank/DDBJ databases">
        <authorList>
            <person name="Capua I."/>
            <person name="De Benedictis P."/>
            <person name="Joannis T."/>
            <person name="Lombin L.H."/>
            <person name="Cattoli G."/>
        </authorList>
    </citation>
    <scope>NUCLEOTIDE SEQUENCE [LARGE SCALE GENOMIC DNA]</scope>
    <source>
        <strain evidence="2 3">NIO-1002</strain>
    </source>
</reference>
<dbReference type="Gene3D" id="2.40.30.10">
    <property type="entry name" value="Translation factors"/>
    <property type="match status" value="1"/>
</dbReference>
<dbReference type="Gene3D" id="3.40.50.80">
    <property type="entry name" value="Nucleotide-binding domain of ferredoxin-NADP reductase (FNR) module"/>
    <property type="match status" value="1"/>
</dbReference>
<proteinExistence type="predicted"/>
<evidence type="ECO:0000259" key="1">
    <source>
        <dbReference type="PROSITE" id="PS51384"/>
    </source>
</evidence>
<sequence length="279" mass="29943">MARTNAAQTRVKPDKSELLTLHVVRRRRLSPSFARVTLGGPDLARFTQMGWDQWFRLFLPVAEGTLARLPNRLDTFAYMRYLAIAKTERPVLRNYSVAGYRADGESGPELDVDFVLHGSTADGTAGPAATWAERCDPGDAVAILDEGVLFALPEDRPGPVSLVGDETALPALAGILASLPPDATGSAFVEVPDAADVRALEAPAGVEVRWVVRPDPHATPGYAVLTAAIDAGASSVPPASAWVAGEQSLAAAMRRHWVRIGVDKRAISFTGYWRAPRSH</sequence>
<dbReference type="InterPro" id="IPR039261">
    <property type="entry name" value="FNR_nucleotide-bd"/>
</dbReference>
<dbReference type="STRING" id="993073.AS029_14730"/>
<dbReference type="RefSeq" id="WP_058233351.1">
    <property type="nucleotide sequence ID" value="NZ_FMYG01000008.1"/>
</dbReference>
<dbReference type="CDD" id="cd06193">
    <property type="entry name" value="siderophore_interacting"/>
    <property type="match status" value="1"/>
</dbReference>